<comment type="caution">
    <text evidence="12">The sequence shown here is derived from an EMBL/GenBank/DDBJ whole genome shotgun (WGS) entry which is preliminary data.</text>
</comment>
<dbReference type="Pfam" id="PF23659">
    <property type="entry name" value="UFL1"/>
    <property type="match status" value="1"/>
</dbReference>
<sequence>MADWEEIKRLAADFQKVQLTSTTQKLSERNCVEIVSWLIEKKLIDLMFTSDGKEYLTPSQLVTDIQNELHSNGGRINLTELAKIIGVDYAHINSHLHEVLKRRKDIHFVLGQLIDSTYITKIAGEINEKLQQQGQINVGELTIFYDVPSDFLQQQVLEKNLGTLIFAQQDKSDPKTFFTENFIARSKAKMRGSLSGITRPTPVISILNQIGVNEKLFFTLFEQVAMYGSLTSKLPGAQYVPNAYSRSQTEWVTNFYRQNSYLEFDALVRIGISDYKTYLKRLFGNDNLLFLSSCVVAKNILDRVEADIDECISSKGYVDLQNSLPSVFTSKDINLIVERLLVGPKQQQVVLIDDLVFSKGFMNKLSNLCEETVRNNANLIVESGKYQQYIVDSQGNQSKTQKYDEAEEKVDKREERRKKASGGKSGGGTQGRETKTKSTKKHIRGGHRNDIEDEPTASQSKRELIIVSSDEVKELIVGLLEEEDVDHLLDQIAQYLLPKLNEQGHQIAAEIFKTKIADQTANRRKTHADHQDKLNELICEIRLFTKGIKLFNGDTQVQLNKYLLKTTCSDILTEILNYISLESGLNTSTDNFNNEQRLKFINELPSEYRVPLQPLVKALSGQNIDDFTSTLETAMSSCSMIVKKIDKKKDRLIVLNYKHKLLEELALCEDLAVVLHLAVLVIFISATQCMLNASGRHVSSILSFLKQFLSEDQFSELTSYYDFVTLMLSNGSEAENAREKLKEKMQTVKNLASEYKLSSHEKTV</sequence>
<dbReference type="InterPro" id="IPR056579">
    <property type="entry name" value="Ufl1_N"/>
</dbReference>
<protein>
    <recommendedName>
        <fullName evidence="3">E3 UFM1-protein ligase 1 homolog</fullName>
    </recommendedName>
    <alternativeName>
        <fullName evidence="6">E3 UFM1-protein transferase 1 homolog</fullName>
    </alternativeName>
</protein>
<proteinExistence type="inferred from homology"/>
<evidence type="ECO:0000256" key="7">
    <source>
        <dbReference type="SAM" id="Coils"/>
    </source>
</evidence>
<dbReference type="GO" id="GO:0016740">
    <property type="term" value="F:transferase activity"/>
    <property type="evidence" value="ECO:0007669"/>
    <property type="project" value="UniProtKB-KW"/>
</dbReference>
<evidence type="ECO:0000313" key="12">
    <source>
        <dbReference type="EMBL" id="KAL1513364.1"/>
    </source>
</evidence>
<keyword evidence="13" id="KW-1185">Reference proteome</keyword>
<keyword evidence="7" id="KW-0175">Coiled coil</keyword>
<keyword evidence="5" id="KW-0833">Ubl conjugation pathway</keyword>
<dbReference type="Pfam" id="PF09743">
    <property type="entry name" value="E3_UFM1_ligase"/>
    <property type="match status" value="1"/>
</dbReference>
<reference evidence="12 13" key="1">
    <citation type="submission" date="2024-05" db="EMBL/GenBank/DDBJ databases">
        <title>Genetic variation in Jamaican populations of the coffee berry borer (Hypothenemus hampei).</title>
        <authorList>
            <person name="Errbii M."/>
            <person name="Myrie A."/>
        </authorList>
    </citation>
    <scope>NUCLEOTIDE SEQUENCE [LARGE SCALE GENOMIC DNA]</scope>
    <source>
        <strain evidence="12">JA-Hopewell-2020-01-JO</strain>
        <tissue evidence="12">Whole body</tissue>
    </source>
</reference>
<feature type="domain" description="E3 UFM1-protein ligase 1-like" evidence="10">
    <location>
        <begin position="527"/>
        <end position="644"/>
    </location>
</feature>
<name>A0ABD1F8S4_HYPHA</name>
<feature type="coiled-coil region" evidence="7">
    <location>
        <begin position="731"/>
        <end position="758"/>
    </location>
</feature>
<comment type="function">
    <text evidence="1">E3 UFM1-protein ligase that mediates ufmylation of target proteins.</text>
</comment>
<dbReference type="PANTHER" id="PTHR31057">
    <property type="entry name" value="E3 UFM1-PROTEIN LIGASE 1"/>
    <property type="match status" value="1"/>
</dbReference>
<feature type="region of interest" description="Disordered" evidence="8">
    <location>
        <begin position="392"/>
        <end position="459"/>
    </location>
</feature>
<feature type="compositionally biased region" description="Basic residues" evidence="8">
    <location>
        <begin position="437"/>
        <end position="446"/>
    </location>
</feature>
<dbReference type="EMBL" id="JBDJPC010000002">
    <property type="protein sequence ID" value="KAL1513364.1"/>
    <property type="molecule type" value="Genomic_DNA"/>
</dbReference>
<evidence type="ECO:0000256" key="3">
    <source>
        <dbReference type="ARBA" id="ARBA00014160"/>
    </source>
</evidence>
<dbReference type="PANTHER" id="PTHR31057:SF0">
    <property type="entry name" value="E3 UFM1-PROTEIN LIGASE 1"/>
    <property type="match status" value="1"/>
</dbReference>
<keyword evidence="4" id="KW-0808">Transferase</keyword>
<comment type="similarity">
    <text evidence="2">Belongs to the UFL1 family.</text>
</comment>
<evidence type="ECO:0000256" key="8">
    <source>
        <dbReference type="SAM" id="MobiDB-lite"/>
    </source>
</evidence>
<evidence type="ECO:0000256" key="6">
    <source>
        <dbReference type="ARBA" id="ARBA00030452"/>
    </source>
</evidence>
<dbReference type="AlphaFoldDB" id="A0ABD1F8S4"/>
<dbReference type="Proteomes" id="UP001566132">
    <property type="component" value="Unassembled WGS sequence"/>
</dbReference>
<evidence type="ECO:0000259" key="11">
    <source>
        <dbReference type="Pfam" id="PF25041"/>
    </source>
</evidence>
<organism evidence="12 13">
    <name type="scientific">Hypothenemus hampei</name>
    <name type="common">Coffee berry borer</name>
    <dbReference type="NCBI Taxonomy" id="57062"/>
    <lineage>
        <taxon>Eukaryota</taxon>
        <taxon>Metazoa</taxon>
        <taxon>Ecdysozoa</taxon>
        <taxon>Arthropoda</taxon>
        <taxon>Hexapoda</taxon>
        <taxon>Insecta</taxon>
        <taxon>Pterygota</taxon>
        <taxon>Neoptera</taxon>
        <taxon>Endopterygota</taxon>
        <taxon>Coleoptera</taxon>
        <taxon>Polyphaga</taxon>
        <taxon>Cucujiformia</taxon>
        <taxon>Curculionidae</taxon>
        <taxon>Scolytinae</taxon>
        <taxon>Hypothenemus</taxon>
    </lineage>
</organism>
<dbReference type="InterPro" id="IPR056580">
    <property type="entry name" value="Ufl1_dom"/>
</dbReference>
<feature type="domain" description="E3 UFM1-protein ligase-like C-terminal" evidence="11">
    <location>
        <begin position="651"/>
        <end position="749"/>
    </location>
</feature>
<accession>A0ABD1F8S4</accession>
<evidence type="ECO:0000259" key="10">
    <source>
        <dbReference type="Pfam" id="PF23659"/>
    </source>
</evidence>
<evidence type="ECO:0000313" key="13">
    <source>
        <dbReference type="Proteomes" id="UP001566132"/>
    </source>
</evidence>
<dbReference type="InterPro" id="IPR056761">
    <property type="entry name" value="Ufl1-like_C"/>
</dbReference>
<evidence type="ECO:0000256" key="5">
    <source>
        <dbReference type="ARBA" id="ARBA00022786"/>
    </source>
</evidence>
<evidence type="ECO:0000256" key="2">
    <source>
        <dbReference type="ARBA" id="ARBA00010789"/>
    </source>
</evidence>
<feature type="domain" description="E3 UFM1-protein ligase 1-like N-terminal" evidence="9">
    <location>
        <begin position="6"/>
        <end position="279"/>
    </location>
</feature>
<evidence type="ECO:0000259" key="9">
    <source>
        <dbReference type="Pfam" id="PF09743"/>
    </source>
</evidence>
<dbReference type="Pfam" id="PF25041">
    <property type="entry name" value="UFL1_C"/>
    <property type="match status" value="1"/>
</dbReference>
<evidence type="ECO:0000256" key="1">
    <source>
        <dbReference type="ARBA" id="ARBA00003950"/>
    </source>
</evidence>
<dbReference type="InterPro" id="IPR018611">
    <property type="entry name" value="Ufl1"/>
</dbReference>
<feature type="compositionally biased region" description="Basic and acidic residues" evidence="8">
    <location>
        <begin position="401"/>
        <end position="414"/>
    </location>
</feature>
<dbReference type="Pfam" id="PF25870">
    <property type="entry name" value="WHD_UFL1_5th"/>
    <property type="match status" value="1"/>
</dbReference>
<evidence type="ECO:0000256" key="4">
    <source>
        <dbReference type="ARBA" id="ARBA00022679"/>
    </source>
</evidence>
<gene>
    <name evidence="12" type="ORF">ABEB36_002783</name>
</gene>